<proteinExistence type="predicted"/>
<gene>
    <name evidence="3" type="primary">pabB</name>
    <name evidence="3" type="ORF">GHNINEIG_00707</name>
</gene>
<evidence type="ECO:0000259" key="1">
    <source>
        <dbReference type="Pfam" id="PF00425"/>
    </source>
</evidence>
<dbReference type="InterPro" id="IPR005801">
    <property type="entry name" value="ADC_synthase"/>
</dbReference>
<organism evidence="3 4">
    <name type="scientific">Hydrogenovibrio crunogenus</name>
    <dbReference type="NCBI Taxonomy" id="39765"/>
    <lineage>
        <taxon>Bacteria</taxon>
        <taxon>Pseudomonadati</taxon>
        <taxon>Pseudomonadota</taxon>
        <taxon>Gammaproteobacteria</taxon>
        <taxon>Thiotrichales</taxon>
        <taxon>Piscirickettsiaceae</taxon>
        <taxon>Hydrogenovibrio</taxon>
    </lineage>
</organism>
<dbReference type="EC" id="2.6.1.85" evidence="3"/>
<dbReference type="GO" id="GO:0046820">
    <property type="term" value="F:4-amino-4-deoxychorismate synthase activity"/>
    <property type="evidence" value="ECO:0007669"/>
    <property type="project" value="UniProtKB-EC"/>
</dbReference>
<feature type="domain" description="Chorismate-utilising enzyme C-terminal" evidence="1">
    <location>
        <begin position="181"/>
        <end position="435"/>
    </location>
</feature>
<keyword evidence="3" id="KW-0032">Aminotransferase</keyword>
<dbReference type="Proteomes" id="UP000296201">
    <property type="component" value="Chromosome"/>
</dbReference>
<dbReference type="Pfam" id="PF00425">
    <property type="entry name" value="Chorismate_bind"/>
    <property type="match status" value="1"/>
</dbReference>
<dbReference type="GO" id="GO:0000162">
    <property type="term" value="P:L-tryptophan biosynthetic process"/>
    <property type="evidence" value="ECO:0007669"/>
    <property type="project" value="TreeGrafter"/>
</dbReference>
<feature type="domain" description="Anthranilate synthase component I N-terminal" evidence="2">
    <location>
        <begin position="26"/>
        <end position="140"/>
    </location>
</feature>
<dbReference type="Pfam" id="PF04715">
    <property type="entry name" value="Anth_synt_I_N"/>
    <property type="match status" value="1"/>
</dbReference>
<dbReference type="Gene3D" id="3.60.120.10">
    <property type="entry name" value="Anthranilate synthase"/>
    <property type="match status" value="1"/>
</dbReference>
<dbReference type="InterPro" id="IPR015890">
    <property type="entry name" value="Chorismate_C"/>
</dbReference>
<dbReference type="OrthoDB" id="9803598at2"/>
<dbReference type="PANTHER" id="PTHR11236">
    <property type="entry name" value="AMINOBENZOATE/ANTHRANILATE SYNTHASE"/>
    <property type="match status" value="1"/>
</dbReference>
<dbReference type="PRINTS" id="PR00095">
    <property type="entry name" value="ANTSNTHASEI"/>
</dbReference>
<sequence>MADMSSQLFQVRSEACTAVDLLQLHQFHSDRYPFLLESVAHGALGRYDILFAFPQDKKILSSFESAEKFLTEFEDSFKAVKCETIETDLPFTGGWFGYFSYDYAQVVEPSLSLPVSELPLAILVRVPAAIIYDHQTEQLHFIVETDFSHLLDEMQRDFNHAKVEPLKRQKIQIQQQSEEPEQKYLEGIEAIKEYILAGDIFQVNLSREWQLSLENDEYLPLYQSLREHNPAPFAACVNWGDWQILSSSPERLVRYQAPWVETRPIAGTRKRSQDDAADKALIEELISHPKEIAEHIMLIDLERNDLGRICQSGSVEVNELMGVETYEHVHHIVSNVRGHLKEGMTPLEIIHATFPGGTITGCPKIRCMEIIAELEKMPRQAYTGSLGYINRDGSLDFNILIRTILKQHNQVSFRAGAGIVADSIPERELEESRHKAKGMLNALTLFKEESRDE</sequence>
<keyword evidence="3" id="KW-0808">Transferase</keyword>
<dbReference type="SUPFAM" id="SSF56322">
    <property type="entry name" value="ADC synthase"/>
    <property type="match status" value="1"/>
</dbReference>
<protein>
    <submittedName>
        <fullName evidence="3">Aminodeoxychorismate synthase component 1</fullName>
        <ecNumber evidence="3">2.6.1.85</ecNumber>
    </submittedName>
</protein>
<keyword evidence="4" id="KW-1185">Reference proteome</keyword>
<accession>A0A4P7NYT5</accession>
<dbReference type="NCBIfam" id="NF006563">
    <property type="entry name" value="PRK09070.1"/>
    <property type="match status" value="1"/>
</dbReference>
<dbReference type="EMBL" id="CP032096">
    <property type="protein sequence ID" value="QBZ82675.1"/>
    <property type="molecule type" value="Genomic_DNA"/>
</dbReference>
<dbReference type="InterPro" id="IPR019999">
    <property type="entry name" value="Anth_synth_I-like"/>
</dbReference>
<dbReference type="PANTHER" id="PTHR11236:SF9">
    <property type="entry name" value="ANTHRANILATE SYNTHASE COMPONENT 1"/>
    <property type="match status" value="1"/>
</dbReference>
<name>A0A4P7NYT5_9GAMM</name>
<dbReference type="AlphaFoldDB" id="A0A4P7NYT5"/>
<reference evidence="3 4" key="1">
    <citation type="submission" date="2018-08" db="EMBL/GenBank/DDBJ databases">
        <title>Horizontal acquisition of hydrogen conversion ability and other habitat adaptations in Hydrogenovibrio crunogenus strains.</title>
        <authorList>
            <person name="Gonnella G."/>
            <person name="Adam N."/>
            <person name="Perner M."/>
        </authorList>
    </citation>
    <scope>NUCLEOTIDE SEQUENCE [LARGE SCALE GENOMIC DNA]</scope>
    <source>
        <strain evidence="3 4">SP-41</strain>
    </source>
</reference>
<evidence type="ECO:0000313" key="3">
    <source>
        <dbReference type="EMBL" id="QBZ82675.1"/>
    </source>
</evidence>
<dbReference type="InterPro" id="IPR006805">
    <property type="entry name" value="Anth_synth_I_N"/>
</dbReference>
<evidence type="ECO:0000313" key="4">
    <source>
        <dbReference type="Proteomes" id="UP000296201"/>
    </source>
</evidence>
<evidence type="ECO:0000259" key="2">
    <source>
        <dbReference type="Pfam" id="PF04715"/>
    </source>
</evidence>
<dbReference type="RefSeq" id="WP_135795363.1">
    <property type="nucleotide sequence ID" value="NZ_CP032096.1"/>
</dbReference>